<proteinExistence type="predicted"/>
<protein>
    <submittedName>
        <fullName evidence="2">Uncharacterized protein</fullName>
    </submittedName>
</protein>
<reference evidence="2" key="1">
    <citation type="submission" date="2015-06" db="EMBL/GenBank/DDBJ databases">
        <authorList>
            <person name="Nguyen H."/>
        </authorList>
    </citation>
    <scope>NUCLEOTIDE SEQUENCE</scope>
    <source>
        <strain evidence="2">DAOM 180753</strain>
    </source>
</reference>
<organism evidence="2 3">
    <name type="scientific">Penicillium thymicola</name>
    <dbReference type="NCBI Taxonomy" id="293382"/>
    <lineage>
        <taxon>Eukaryota</taxon>
        <taxon>Fungi</taxon>
        <taxon>Dikarya</taxon>
        <taxon>Ascomycota</taxon>
        <taxon>Pezizomycotina</taxon>
        <taxon>Eurotiomycetes</taxon>
        <taxon>Eurotiomycetidae</taxon>
        <taxon>Eurotiales</taxon>
        <taxon>Aspergillaceae</taxon>
        <taxon>Penicillium</taxon>
    </lineage>
</organism>
<keyword evidence="1" id="KW-1133">Transmembrane helix</keyword>
<accession>A0AAI9XA96</accession>
<evidence type="ECO:0000256" key="1">
    <source>
        <dbReference type="SAM" id="Phobius"/>
    </source>
</evidence>
<keyword evidence="1" id="KW-0812">Transmembrane</keyword>
<name>A0AAI9XA96_PENTH</name>
<sequence length="68" mass="8005">MPELCLILDRFVDRSIQCIVNEAIPIIISITFIISIIIIFPKLFSIFRYQLGQKVHWDTGRYAPSHWN</sequence>
<dbReference type="EMBL" id="LACB01000082">
    <property type="protein sequence ID" value="KAJ9489537.1"/>
    <property type="molecule type" value="Genomic_DNA"/>
</dbReference>
<comment type="caution">
    <text evidence="2">The sequence shown here is derived from an EMBL/GenBank/DDBJ whole genome shotgun (WGS) entry which is preliminary data.</text>
</comment>
<dbReference type="AlphaFoldDB" id="A0AAI9XA96"/>
<evidence type="ECO:0000313" key="3">
    <source>
        <dbReference type="Proteomes" id="UP001227192"/>
    </source>
</evidence>
<keyword evidence="3" id="KW-1185">Reference proteome</keyword>
<keyword evidence="1" id="KW-0472">Membrane</keyword>
<feature type="transmembrane region" description="Helical" evidence="1">
    <location>
        <begin position="23"/>
        <end position="44"/>
    </location>
</feature>
<dbReference type="Proteomes" id="UP001227192">
    <property type="component" value="Unassembled WGS sequence"/>
</dbReference>
<evidence type="ECO:0000313" key="2">
    <source>
        <dbReference type="EMBL" id="KAJ9489537.1"/>
    </source>
</evidence>
<reference evidence="2" key="2">
    <citation type="journal article" date="2016" name="Fungal Biol.">
        <title>Ochratoxin A production by Penicillium thymicola.</title>
        <authorList>
            <person name="Nguyen H.D.T."/>
            <person name="McMullin D.R."/>
            <person name="Ponomareva E."/>
            <person name="Riley R."/>
            <person name="Pomraning K.R."/>
            <person name="Baker S.E."/>
            <person name="Seifert K.A."/>
        </authorList>
    </citation>
    <scope>NUCLEOTIDE SEQUENCE</scope>
    <source>
        <strain evidence="2">DAOM 180753</strain>
    </source>
</reference>
<gene>
    <name evidence="2" type="ORF">VN97_g3741</name>
</gene>